<proteinExistence type="inferred from homology"/>
<dbReference type="InterPro" id="IPR035901">
    <property type="entry name" value="GIY-YIG_endonuc_sf"/>
</dbReference>
<dbReference type="Pfam" id="PF01541">
    <property type="entry name" value="GIY-YIG"/>
    <property type="match status" value="1"/>
</dbReference>
<dbReference type="PANTHER" id="PTHR34477:SF5">
    <property type="entry name" value="BSL5627 PROTEIN"/>
    <property type="match status" value="1"/>
</dbReference>
<dbReference type="SMART" id="SM00465">
    <property type="entry name" value="GIYc"/>
    <property type="match status" value="1"/>
</dbReference>
<comment type="similarity">
    <text evidence="1">Belongs to the UPF0213 family.</text>
</comment>
<protein>
    <recommendedName>
        <fullName evidence="2">GIY-YIG domain-containing protein</fullName>
    </recommendedName>
</protein>
<name>A0A1G1Y047_9BACT</name>
<dbReference type="InterPro" id="IPR050190">
    <property type="entry name" value="UPF0213_domain"/>
</dbReference>
<evidence type="ECO:0000256" key="1">
    <source>
        <dbReference type="ARBA" id="ARBA00007435"/>
    </source>
</evidence>
<dbReference type="EMBL" id="MHIE01000015">
    <property type="protein sequence ID" value="OGY45668.1"/>
    <property type="molecule type" value="Genomic_DNA"/>
</dbReference>
<dbReference type="Proteomes" id="UP000178240">
    <property type="component" value="Unassembled WGS sequence"/>
</dbReference>
<accession>A0A1G1Y047</accession>
<dbReference type="Gene3D" id="3.40.1440.10">
    <property type="entry name" value="GIY-YIG endonuclease"/>
    <property type="match status" value="1"/>
</dbReference>
<comment type="caution">
    <text evidence="3">The sequence shown here is derived from an EMBL/GenBank/DDBJ whole genome shotgun (WGS) entry which is preliminary data.</text>
</comment>
<dbReference type="InterPro" id="IPR000305">
    <property type="entry name" value="GIY-YIG_endonuc"/>
</dbReference>
<reference evidence="3 4" key="1">
    <citation type="journal article" date="2016" name="Nat. Commun.">
        <title>Thousands of microbial genomes shed light on interconnected biogeochemical processes in an aquifer system.</title>
        <authorList>
            <person name="Anantharaman K."/>
            <person name="Brown C.T."/>
            <person name="Hug L.A."/>
            <person name="Sharon I."/>
            <person name="Castelle C.J."/>
            <person name="Probst A.J."/>
            <person name="Thomas B.C."/>
            <person name="Singh A."/>
            <person name="Wilkins M.J."/>
            <person name="Karaoz U."/>
            <person name="Brodie E.L."/>
            <person name="Williams K.H."/>
            <person name="Hubbard S.S."/>
            <person name="Banfield J.F."/>
        </authorList>
    </citation>
    <scope>NUCLEOTIDE SEQUENCE [LARGE SCALE GENOMIC DNA]</scope>
</reference>
<gene>
    <name evidence="3" type="ORF">A2744_00170</name>
</gene>
<dbReference type="STRING" id="1797535.A2744_00170"/>
<dbReference type="PANTHER" id="PTHR34477">
    <property type="entry name" value="UPF0213 PROTEIN YHBQ"/>
    <property type="match status" value="1"/>
</dbReference>
<sequence length="95" mass="11404">MKSYYVYILASKRNGTSYVGVTSNLVKRINEHKEGAVLGFSKRYNVKKLVYYEETNDVQIALQREKRLKKWKRQWKLDLIEKENPTWRDLSNNFS</sequence>
<evidence type="ECO:0000313" key="4">
    <source>
        <dbReference type="Proteomes" id="UP000178240"/>
    </source>
</evidence>
<feature type="domain" description="GIY-YIG" evidence="2">
    <location>
        <begin position="2"/>
        <end position="79"/>
    </location>
</feature>
<dbReference type="CDD" id="cd10448">
    <property type="entry name" value="GIY-YIG_unchar_3"/>
    <property type="match status" value="1"/>
</dbReference>
<dbReference type="AlphaFoldDB" id="A0A1G1Y047"/>
<evidence type="ECO:0000313" key="3">
    <source>
        <dbReference type="EMBL" id="OGY45668.1"/>
    </source>
</evidence>
<dbReference type="SUPFAM" id="SSF82771">
    <property type="entry name" value="GIY-YIG endonuclease"/>
    <property type="match status" value="1"/>
</dbReference>
<evidence type="ECO:0000259" key="2">
    <source>
        <dbReference type="PROSITE" id="PS50164"/>
    </source>
</evidence>
<organism evidence="3 4">
    <name type="scientific">Candidatus Buchananbacteria bacterium RIFCSPHIGHO2_01_FULL_44_11</name>
    <dbReference type="NCBI Taxonomy" id="1797535"/>
    <lineage>
        <taxon>Bacteria</taxon>
        <taxon>Candidatus Buchananiibacteriota</taxon>
    </lineage>
</organism>
<dbReference type="PROSITE" id="PS50164">
    <property type="entry name" value="GIY_YIG"/>
    <property type="match status" value="1"/>
</dbReference>